<evidence type="ECO:0000313" key="5">
    <source>
        <dbReference type="Proteomes" id="UP001316803"/>
    </source>
</evidence>
<evidence type="ECO:0008006" key="6">
    <source>
        <dbReference type="Google" id="ProtNLM"/>
    </source>
</evidence>
<gene>
    <name evidence="4" type="ORF">OHC33_006241</name>
</gene>
<dbReference type="InterPro" id="IPR014876">
    <property type="entry name" value="DEK_C"/>
</dbReference>
<dbReference type="PROSITE" id="PS51925">
    <property type="entry name" value="SWIB_MDM2"/>
    <property type="match status" value="1"/>
</dbReference>
<dbReference type="Proteomes" id="UP001316803">
    <property type="component" value="Unassembled WGS sequence"/>
</dbReference>
<dbReference type="PANTHER" id="PTHR13844">
    <property type="entry name" value="SWI/SNF-RELATED MATRIX-ASSOCIATED ACTIN-DEPENDENT REGULATOR OF CHROMATIN SUBFAMILY D"/>
    <property type="match status" value="1"/>
</dbReference>
<feature type="compositionally biased region" description="Low complexity" evidence="1">
    <location>
        <begin position="147"/>
        <end position="156"/>
    </location>
</feature>
<dbReference type="CDD" id="cd10567">
    <property type="entry name" value="SWIB-MDM2_like"/>
    <property type="match status" value="1"/>
</dbReference>
<dbReference type="SUPFAM" id="SSF47592">
    <property type="entry name" value="SWIB/MDM2 domain"/>
    <property type="match status" value="1"/>
</dbReference>
<dbReference type="EMBL" id="JAKLMC020000014">
    <property type="protein sequence ID" value="KAK5952649.1"/>
    <property type="molecule type" value="Genomic_DNA"/>
</dbReference>
<sequence>MEVPNEVRAKYVEIIDDILATSDLSQVTEKKIRNGIQDRIEYDITPQKAAIKELIMQRFDLFNAKQNGDSEPVPSVEVADPVPKVNGHSKSRSISTSQAGQKRQADDSDLSDVVDAAPTRKKRKESVDEDAAFAARLQAEEDRNARPTRGGAPRKAAPAKKKKSPKKKTPAKVTASDDSDVEEGEGTTRKVNRNTGFHKPMNLSAIATDFFGTPQLSRPQVTKQVWAYIKSNNLQDPSDKRYIDCDEKLKGLLKQDRIQMFQMTKVLNTHMYNPED</sequence>
<dbReference type="InterPro" id="IPR036885">
    <property type="entry name" value="SWIB_MDM2_dom_sf"/>
</dbReference>
<evidence type="ECO:0000259" key="2">
    <source>
        <dbReference type="PROSITE" id="PS51925"/>
    </source>
</evidence>
<evidence type="ECO:0000256" key="1">
    <source>
        <dbReference type="SAM" id="MobiDB-lite"/>
    </source>
</evidence>
<reference evidence="4 5" key="1">
    <citation type="submission" date="2022-12" db="EMBL/GenBank/DDBJ databases">
        <title>Genomic features and morphological characterization of a novel Knufia sp. strain isolated from spacecraft assembly facility.</title>
        <authorList>
            <person name="Teixeira M."/>
            <person name="Chander A.M."/>
            <person name="Stajich J.E."/>
            <person name="Venkateswaran K."/>
        </authorList>
    </citation>
    <scope>NUCLEOTIDE SEQUENCE [LARGE SCALE GENOMIC DNA]</scope>
    <source>
        <strain evidence="4 5">FJI-L2-BK-P2</strain>
    </source>
</reference>
<organism evidence="4 5">
    <name type="scientific">Knufia fluminis</name>
    <dbReference type="NCBI Taxonomy" id="191047"/>
    <lineage>
        <taxon>Eukaryota</taxon>
        <taxon>Fungi</taxon>
        <taxon>Dikarya</taxon>
        <taxon>Ascomycota</taxon>
        <taxon>Pezizomycotina</taxon>
        <taxon>Eurotiomycetes</taxon>
        <taxon>Chaetothyriomycetidae</taxon>
        <taxon>Chaetothyriales</taxon>
        <taxon>Trichomeriaceae</taxon>
        <taxon>Knufia</taxon>
    </lineage>
</organism>
<feature type="domain" description="DM2" evidence="2">
    <location>
        <begin position="196"/>
        <end position="273"/>
    </location>
</feature>
<dbReference type="InterPro" id="IPR019835">
    <property type="entry name" value="SWIB_domain"/>
</dbReference>
<keyword evidence="5" id="KW-1185">Reference proteome</keyword>
<feature type="domain" description="DEK-C" evidence="3">
    <location>
        <begin position="5"/>
        <end position="60"/>
    </location>
</feature>
<protein>
    <recommendedName>
        <fullName evidence="6">DM2 domain-containing protein</fullName>
    </recommendedName>
</protein>
<dbReference type="PROSITE" id="PS51998">
    <property type="entry name" value="DEK_C"/>
    <property type="match status" value="1"/>
</dbReference>
<evidence type="ECO:0000313" key="4">
    <source>
        <dbReference type="EMBL" id="KAK5952649.1"/>
    </source>
</evidence>
<evidence type="ECO:0000259" key="3">
    <source>
        <dbReference type="PROSITE" id="PS51998"/>
    </source>
</evidence>
<name>A0AAN8ECY3_9EURO</name>
<feature type="region of interest" description="Disordered" evidence="1">
    <location>
        <begin position="66"/>
        <end position="196"/>
    </location>
</feature>
<dbReference type="SUPFAM" id="SSF109715">
    <property type="entry name" value="DEK C-terminal domain"/>
    <property type="match status" value="1"/>
</dbReference>
<feature type="compositionally biased region" description="Basic residues" evidence="1">
    <location>
        <begin position="157"/>
        <end position="170"/>
    </location>
</feature>
<dbReference type="SMART" id="SM00151">
    <property type="entry name" value="SWIB"/>
    <property type="match status" value="1"/>
</dbReference>
<dbReference type="InterPro" id="IPR003121">
    <property type="entry name" value="SWIB_MDM2_domain"/>
</dbReference>
<dbReference type="Gene3D" id="1.10.245.10">
    <property type="entry name" value="SWIB/MDM2 domain"/>
    <property type="match status" value="1"/>
</dbReference>
<proteinExistence type="predicted"/>
<dbReference type="Gene3D" id="1.10.10.60">
    <property type="entry name" value="Homeodomain-like"/>
    <property type="match status" value="1"/>
</dbReference>
<dbReference type="Pfam" id="PF08766">
    <property type="entry name" value="DEK_C"/>
    <property type="match status" value="1"/>
</dbReference>
<comment type="caution">
    <text evidence="4">The sequence shown here is derived from an EMBL/GenBank/DDBJ whole genome shotgun (WGS) entry which is preliminary data.</text>
</comment>
<feature type="compositionally biased region" description="Polar residues" evidence="1">
    <location>
        <begin position="92"/>
        <end position="101"/>
    </location>
</feature>
<dbReference type="AlphaFoldDB" id="A0AAN8ECY3"/>
<dbReference type="Pfam" id="PF02201">
    <property type="entry name" value="SWIB"/>
    <property type="match status" value="1"/>
</dbReference>
<accession>A0AAN8ECY3</accession>